<dbReference type="EMBL" id="CAJVPS010000253">
    <property type="protein sequence ID" value="CAG8469917.1"/>
    <property type="molecule type" value="Genomic_DNA"/>
</dbReference>
<dbReference type="Proteomes" id="UP000789508">
    <property type="component" value="Unassembled WGS sequence"/>
</dbReference>
<evidence type="ECO:0000256" key="2">
    <source>
        <dbReference type="SAM" id="SignalP"/>
    </source>
</evidence>
<evidence type="ECO:0000313" key="4">
    <source>
        <dbReference type="Proteomes" id="UP000789508"/>
    </source>
</evidence>
<protein>
    <submittedName>
        <fullName evidence="3">8925_t:CDS:1</fullName>
    </submittedName>
</protein>
<sequence length="42" mass="4747">VLIEILMVMVKMVMVDTVNDSYGEDGDGRRNSRNNKDRCSEG</sequence>
<evidence type="ECO:0000313" key="3">
    <source>
        <dbReference type="EMBL" id="CAG8469917.1"/>
    </source>
</evidence>
<dbReference type="AlphaFoldDB" id="A0A9N8W3T6"/>
<feature type="non-terminal residue" evidence="3">
    <location>
        <position position="1"/>
    </location>
</feature>
<gene>
    <name evidence="3" type="ORF">ALEPTO_LOCUS1961</name>
</gene>
<name>A0A9N8W3T6_9GLOM</name>
<reference evidence="3" key="1">
    <citation type="submission" date="2021-06" db="EMBL/GenBank/DDBJ databases">
        <authorList>
            <person name="Kallberg Y."/>
            <person name="Tangrot J."/>
            <person name="Rosling A."/>
        </authorList>
    </citation>
    <scope>NUCLEOTIDE SEQUENCE</scope>
    <source>
        <strain evidence="3">FL130A</strain>
    </source>
</reference>
<keyword evidence="4" id="KW-1185">Reference proteome</keyword>
<feature type="chain" id="PRO_5040320297" evidence="2">
    <location>
        <begin position="18"/>
        <end position="42"/>
    </location>
</feature>
<feature type="compositionally biased region" description="Basic and acidic residues" evidence="1">
    <location>
        <begin position="26"/>
        <end position="42"/>
    </location>
</feature>
<keyword evidence="2" id="KW-0732">Signal</keyword>
<proteinExistence type="predicted"/>
<comment type="caution">
    <text evidence="3">The sequence shown here is derived from an EMBL/GenBank/DDBJ whole genome shotgun (WGS) entry which is preliminary data.</text>
</comment>
<organism evidence="3 4">
    <name type="scientific">Ambispora leptoticha</name>
    <dbReference type="NCBI Taxonomy" id="144679"/>
    <lineage>
        <taxon>Eukaryota</taxon>
        <taxon>Fungi</taxon>
        <taxon>Fungi incertae sedis</taxon>
        <taxon>Mucoromycota</taxon>
        <taxon>Glomeromycotina</taxon>
        <taxon>Glomeromycetes</taxon>
        <taxon>Archaeosporales</taxon>
        <taxon>Ambisporaceae</taxon>
        <taxon>Ambispora</taxon>
    </lineage>
</organism>
<evidence type="ECO:0000256" key="1">
    <source>
        <dbReference type="SAM" id="MobiDB-lite"/>
    </source>
</evidence>
<accession>A0A9N8W3T6</accession>
<feature type="signal peptide" evidence="2">
    <location>
        <begin position="1"/>
        <end position="17"/>
    </location>
</feature>
<feature type="region of interest" description="Disordered" evidence="1">
    <location>
        <begin position="19"/>
        <end position="42"/>
    </location>
</feature>